<keyword evidence="4" id="KW-1185">Reference proteome</keyword>
<comment type="caution">
    <text evidence="3">The sequence shown here is derived from an EMBL/GenBank/DDBJ whole genome shotgun (WGS) entry which is preliminary data.</text>
</comment>
<protein>
    <recommendedName>
        <fullName evidence="2">UPF0178 protein EV686_108137</fullName>
    </recommendedName>
</protein>
<name>A0A4R3UZ89_9BURK</name>
<dbReference type="Proteomes" id="UP000294692">
    <property type="component" value="Unassembled WGS sequence"/>
</dbReference>
<evidence type="ECO:0000313" key="3">
    <source>
        <dbReference type="EMBL" id="TCU95294.1"/>
    </source>
</evidence>
<reference evidence="3 4" key="1">
    <citation type="submission" date="2019-03" db="EMBL/GenBank/DDBJ databases">
        <title>Genomic Encyclopedia of Type Strains, Phase IV (KMG-IV): sequencing the most valuable type-strain genomes for metagenomic binning, comparative biology and taxonomic classification.</title>
        <authorList>
            <person name="Goeker M."/>
        </authorList>
    </citation>
    <scope>NUCLEOTIDE SEQUENCE [LARGE SCALE GENOMIC DNA]</scope>
    <source>
        <strain evidence="3 4">DSM 100048</strain>
    </source>
</reference>
<dbReference type="EMBL" id="SMBX01000008">
    <property type="protein sequence ID" value="TCU95294.1"/>
    <property type="molecule type" value="Genomic_DNA"/>
</dbReference>
<dbReference type="AlphaFoldDB" id="A0A4R3UZ89"/>
<dbReference type="NCBIfam" id="NF001095">
    <property type="entry name" value="PRK00124.1"/>
    <property type="match status" value="1"/>
</dbReference>
<evidence type="ECO:0000256" key="1">
    <source>
        <dbReference type="ARBA" id="ARBA00008522"/>
    </source>
</evidence>
<proteinExistence type="inferred from homology"/>
<sequence length="152" mass="16723">MHIWVDADACPAVIKDILYRAAQRWQRPLTLVANQMLRTPPSPLIRAVQVPRGFDVADDHIVQHVSAGDLVITGDIPLAAQVLDKSALVLSPRGERYTADTIRERLSLRDMMEELRSAGIDTGGPSAFSQADRRAFANALDRLMLGASRPLN</sequence>
<dbReference type="CDD" id="cd18720">
    <property type="entry name" value="PIN_YqxD-like"/>
    <property type="match status" value="1"/>
</dbReference>
<comment type="similarity">
    <text evidence="1 2">Belongs to the UPF0178 family.</text>
</comment>
<evidence type="ECO:0000313" key="4">
    <source>
        <dbReference type="Proteomes" id="UP000294692"/>
    </source>
</evidence>
<dbReference type="PANTHER" id="PTHR35146">
    <property type="entry name" value="UPF0178 PROTEIN YAII"/>
    <property type="match status" value="1"/>
</dbReference>
<organism evidence="3 4">
    <name type="scientific">Paracandidimonas soli</name>
    <dbReference type="NCBI Taxonomy" id="1917182"/>
    <lineage>
        <taxon>Bacteria</taxon>
        <taxon>Pseudomonadati</taxon>
        <taxon>Pseudomonadota</taxon>
        <taxon>Betaproteobacteria</taxon>
        <taxon>Burkholderiales</taxon>
        <taxon>Alcaligenaceae</taxon>
        <taxon>Paracandidimonas</taxon>
    </lineage>
</organism>
<dbReference type="Pfam" id="PF02639">
    <property type="entry name" value="DUF188"/>
    <property type="match status" value="1"/>
</dbReference>
<evidence type="ECO:0000256" key="2">
    <source>
        <dbReference type="HAMAP-Rule" id="MF_00489"/>
    </source>
</evidence>
<dbReference type="InterPro" id="IPR003791">
    <property type="entry name" value="UPF0178"/>
</dbReference>
<gene>
    <name evidence="3" type="ORF">EV686_108137</name>
</gene>
<accession>A0A4R3UZ89</accession>
<dbReference type="HAMAP" id="MF_00489">
    <property type="entry name" value="UPF0178"/>
    <property type="match status" value="1"/>
</dbReference>
<dbReference type="PANTHER" id="PTHR35146:SF1">
    <property type="entry name" value="UPF0178 PROTEIN YAII"/>
    <property type="match status" value="1"/>
</dbReference>
<dbReference type="OrthoDB" id="9798918at2"/>
<dbReference type="RefSeq" id="WP_132477727.1">
    <property type="nucleotide sequence ID" value="NZ_JBHRVM010000001.1"/>
</dbReference>